<dbReference type="AlphaFoldDB" id="U7V8K7"/>
<dbReference type="PANTHER" id="PTHR42742:SF3">
    <property type="entry name" value="FRUCTOKINASE"/>
    <property type="match status" value="1"/>
</dbReference>
<protein>
    <recommendedName>
        <fullName evidence="3">Phosphohexomutase</fullName>
    </recommendedName>
    <alternativeName>
        <fullName evidence="4">Phosphomannose isomerase</fullName>
    </alternativeName>
</protein>
<feature type="active site" evidence="6">
    <location>
        <position position="205"/>
    </location>
</feature>
<keyword evidence="10" id="KW-1185">Reference proteome</keyword>
<dbReference type="eggNOG" id="COG1482">
    <property type="taxonomic scope" value="Bacteria"/>
</dbReference>
<dbReference type="CDD" id="cd07010">
    <property type="entry name" value="cupin_PMI_type_I_N_bac"/>
    <property type="match status" value="1"/>
</dbReference>
<dbReference type="Proteomes" id="UP000017081">
    <property type="component" value="Unassembled WGS sequence"/>
</dbReference>
<evidence type="ECO:0000313" key="9">
    <source>
        <dbReference type="EMBL" id="ERT67870.1"/>
    </source>
</evidence>
<feature type="binding site" evidence="5">
    <location>
        <position position="109"/>
    </location>
    <ligand>
        <name>Zn(2+)</name>
        <dbReference type="ChEBI" id="CHEBI:29105"/>
    </ligand>
</feature>
<dbReference type="GO" id="GO:0005975">
    <property type="term" value="P:carbohydrate metabolic process"/>
    <property type="evidence" value="ECO:0007669"/>
    <property type="project" value="InterPro"/>
</dbReference>
<feature type="binding site" evidence="5">
    <location>
        <position position="126"/>
    </location>
    <ligand>
        <name>Zn(2+)</name>
        <dbReference type="ChEBI" id="CHEBI:29105"/>
    </ligand>
</feature>
<dbReference type="InterPro" id="IPR046457">
    <property type="entry name" value="PMI_typeI_cat"/>
</dbReference>
<keyword evidence="2 5" id="KW-0862">Zinc</keyword>
<dbReference type="InterPro" id="IPR049071">
    <property type="entry name" value="MPI_cupin_dom"/>
</dbReference>
<dbReference type="PANTHER" id="PTHR42742">
    <property type="entry name" value="TRANSCRIPTIONAL REPRESSOR MPRA"/>
    <property type="match status" value="1"/>
</dbReference>
<dbReference type="SUPFAM" id="SSF51182">
    <property type="entry name" value="RmlC-like cupins"/>
    <property type="match status" value="1"/>
</dbReference>
<dbReference type="GO" id="GO:0008270">
    <property type="term" value="F:zinc ion binding"/>
    <property type="evidence" value="ECO:0007669"/>
    <property type="project" value="InterPro"/>
</dbReference>
<comment type="caution">
    <text evidence="9">The sequence shown here is derived from an EMBL/GenBank/DDBJ whole genome shotgun (WGS) entry which is preliminary data.</text>
</comment>
<name>U7V8K7_9FUSO</name>
<dbReference type="InterPro" id="IPR014628">
    <property type="entry name" value="Man6P_isomerase_Firm_short"/>
</dbReference>
<dbReference type="PATRIC" id="fig|1319815.3.peg.2165"/>
<feature type="binding site" evidence="5">
    <location>
        <position position="184"/>
    </location>
    <ligand>
        <name>Zn(2+)</name>
        <dbReference type="ChEBI" id="CHEBI:29105"/>
    </ligand>
</feature>
<evidence type="ECO:0000256" key="5">
    <source>
        <dbReference type="PIRSR" id="PIRSR036894-1"/>
    </source>
</evidence>
<keyword evidence="9" id="KW-0413">Isomerase</keyword>
<evidence type="ECO:0000256" key="1">
    <source>
        <dbReference type="ARBA" id="ARBA00022723"/>
    </source>
</evidence>
<comment type="cofactor">
    <cofactor evidence="5">
        <name>Zn(2+)</name>
        <dbReference type="ChEBI" id="CHEBI:29105"/>
    </cofactor>
    <text evidence="5">Binds 1 zinc ion per subunit.</text>
</comment>
<dbReference type="PIRSF" id="PIRSF036894">
    <property type="entry name" value="PMI_Firm_short"/>
    <property type="match status" value="1"/>
</dbReference>
<accession>U7V8K7</accession>
<gene>
    <name evidence="9" type="ORF">HMPREF0202_02249</name>
</gene>
<dbReference type="Pfam" id="PF21621">
    <property type="entry name" value="MPI_cupin_dom"/>
    <property type="match status" value="1"/>
</dbReference>
<proteinExistence type="predicted"/>
<evidence type="ECO:0000256" key="6">
    <source>
        <dbReference type="PIRSR" id="PIRSR036894-2"/>
    </source>
</evidence>
<evidence type="ECO:0000313" key="10">
    <source>
        <dbReference type="Proteomes" id="UP000017081"/>
    </source>
</evidence>
<evidence type="ECO:0000259" key="8">
    <source>
        <dbReference type="Pfam" id="PF21621"/>
    </source>
</evidence>
<dbReference type="Pfam" id="PF20511">
    <property type="entry name" value="PMI_typeI_cat"/>
    <property type="match status" value="1"/>
</dbReference>
<reference evidence="9 10" key="1">
    <citation type="submission" date="2013-08" db="EMBL/GenBank/DDBJ databases">
        <authorList>
            <person name="Weinstock G."/>
            <person name="Sodergren E."/>
            <person name="Wylie T."/>
            <person name="Fulton L."/>
            <person name="Fulton R."/>
            <person name="Fronick C."/>
            <person name="O'Laughlin M."/>
            <person name="Godfrey J."/>
            <person name="Miner T."/>
            <person name="Herter B."/>
            <person name="Appelbaum E."/>
            <person name="Cordes M."/>
            <person name="Lek S."/>
            <person name="Wollam A."/>
            <person name="Pepin K.H."/>
            <person name="Palsikar V.B."/>
            <person name="Mitreva M."/>
            <person name="Wilson R.K."/>
        </authorList>
    </citation>
    <scope>NUCLEOTIDE SEQUENCE [LARGE SCALE GENOMIC DNA]</scope>
    <source>
        <strain evidence="9 10">ATCC BAA-474</strain>
    </source>
</reference>
<dbReference type="HOGENOM" id="CLU_020529_0_1_0"/>
<evidence type="ECO:0000256" key="4">
    <source>
        <dbReference type="ARBA" id="ARBA00030762"/>
    </source>
</evidence>
<sequence length="329" mass="37672">MLVLGGKMYLLKFKKNLVEKIWGGRGFETTLGFQLPTDELYGESWEVSCHPAGMSYVENGELEGKSLEDIFKKYGEELVGKEIVEKYGEKFPLLIKYLDINDKLSVQVHPSDEYALRVEKEFGKSEVWYVMEASSDAKLILGLKKEITPEIYKEKVDKKDFTGLFNEVSVKKGDFIDVKPGVVHGTLEGSILICEIQQNSDTTYRIYDFDREVNGVKRELHLDKAMDVIEFGKDVEISSEVSREKIRVQDATVEELIRGEYFSIDRLLVNGIFQDESYKNFKIYSILDGEGKLKSKEKEYEVKKGDTYFIPANTSVTISGKLEVMKSYI</sequence>
<dbReference type="GO" id="GO:0004476">
    <property type="term" value="F:mannose-6-phosphate isomerase activity"/>
    <property type="evidence" value="ECO:0007669"/>
    <property type="project" value="InterPro"/>
</dbReference>
<dbReference type="EMBL" id="AXZF01000103">
    <property type="protein sequence ID" value="ERT67870.1"/>
    <property type="molecule type" value="Genomic_DNA"/>
</dbReference>
<evidence type="ECO:0000256" key="3">
    <source>
        <dbReference type="ARBA" id="ARBA00029741"/>
    </source>
</evidence>
<feature type="domain" description="Mannose-6-phosphate isomerase cupin" evidence="8">
    <location>
        <begin position="256"/>
        <end position="329"/>
    </location>
</feature>
<organism evidence="9 10">
    <name type="scientific">Cetobacterium somerae ATCC BAA-474</name>
    <dbReference type="NCBI Taxonomy" id="1319815"/>
    <lineage>
        <taxon>Bacteria</taxon>
        <taxon>Fusobacteriati</taxon>
        <taxon>Fusobacteriota</taxon>
        <taxon>Fusobacteriia</taxon>
        <taxon>Fusobacteriales</taxon>
        <taxon>Fusobacteriaceae</taxon>
        <taxon>Cetobacterium</taxon>
    </lineage>
</organism>
<dbReference type="InterPro" id="IPR011051">
    <property type="entry name" value="RmlC_Cupin_sf"/>
</dbReference>
<keyword evidence="1 5" id="KW-0479">Metal-binding</keyword>
<dbReference type="InterPro" id="IPR051804">
    <property type="entry name" value="Carb_Metab_Reg_Kinase/Isom"/>
</dbReference>
<dbReference type="STRING" id="1319815.HMPREF0202_02249"/>
<evidence type="ECO:0000256" key="2">
    <source>
        <dbReference type="ARBA" id="ARBA00022833"/>
    </source>
</evidence>
<evidence type="ECO:0000259" key="7">
    <source>
        <dbReference type="Pfam" id="PF20511"/>
    </source>
</evidence>
<dbReference type="InterPro" id="IPR014710">
    <property type="entry name" value="RmlC-like_jellyroll"/>
</dbReference>
<dbReference type="Gene3D" id="2.60.120.10">
    <property type="entry name" value="Jelly Rolls"/>
    <property type="match status" value="2"/>
</dbReference>
<feature type="domain" description="Phosphomannose isomerase type I catalytic" evidence="7">
    <location>
        <begin position="10"/>
        <end position="115"/>
    </location>
</feature>